<evidence type="ECO:0000259" key="3">
    <source>
        <dbReference type="Pfam" id="PF18651"/>
    </source>
</evidence>
<dbReference type="Proteomes" id="UP000278006">
    <property type="component" value="Unassembled WGS sequence"/>
</dbReference>
<feature type="domain" description="Surface adhesin CshA non-repetitive" evidence="3">
    <location>
        <begin position="53"/>
        <end position="276"/>
    </location>
</feature>
<evidence type="ECO:0000313" key="5">
    <source>
        <dbReference type="EMBL" id="RMX05946.1"/>
    </source>
</evidence>
<dbReference type="Pfam" id="PF20009">
    <property type="entry name" value="GEVED"/>
    <property type="match status" value="1"/>
</dbReference>
<reference evidence="5 6" key="1">
    <citation type="submission" date="2018-10" db="EMBL/GenBank/DDBJ databases">
        <title>Draft genome of Cortibacter populi DSM10536.</title>
        <authorList>
            <person name="Bernier A.-M."/>
            <person name="Bernard K."/>
        </authorList>
    </citation>
    <scope>NUCLEOTIDE SEQUENCE [LARGE SCALE GENOMIC DNA]</scope>
    <source>
        <strain evidence="5 6">DSM 105136</strain>
    </source>
</reference>
<dbReference type="InterPro" id="IPR040683">
    <property type="entry name" value="CshA_NR2"/>
</dbReference>
<dbReference type="AlphaFoldDB" id="A0A3M6QSD9"/>
<dbReference type="RefSeq" id="WP_122229698.1">
    <property type="nucleotide sequence ID" value="NZ_RDQO01000003.1"/>
</dbReference>
<accession>A0A3M6QSD9</accession>
<evidence type="ECO:0000313" key="6">
    <source>
        <dbReference type="Proteomes" id="UP000278006"/>
    </source>
</evidence>
<dbReference type="NCBIfam" id="TIGR01451">
    <property type="entry name" value="B_ant_repeat"/>
    <property type="match status" value="1"/>
</dbReference>
<comment type="caution">
    <text evidence="5">The sequence shown here is derived from an EMBL/GenBank/DDBJ whole genome shotgun (WGS) entry which is preliminary data.</text>
</comment>
<feature type="domain" description="GEVED" evidence="4">
    <location>
        <begin position="395"/>
        <end position="467"/>
    </location>
</feature>
<dbReference type="Gene3D" id="2.60.40.10">
    <property type="entry name" value="Immunoglobulins"/>
    <property type="match status" value="1"/>
</dbReference>
<organism evidence="5 6">
    <name type="scientific">Corticibacter populi</name>
    <dbReference type="NCBI Taxonomy" id="1550736"/>
    <lineage>
        <taxon>Bacteria</taxon>
        <taxon>Pseudomonadati</taxon>
        <taxon>Pseudomonadota</taxon>
        <taxon>Betaproteobacteria</taxon>
        <taxon>Burkholderiales</taxon>
        <taxon>Comamonadaceae</taxon>
        <taxon>Corticibacter</taxon>
    </lineage>
</organism>
<evidence type="ECO:0000256" key="1">
    <source>
        <dbReference type="SAM" id="MobiDB-lite"/>
    </source>
</evidence>
<dbReference type="InterPro" id="IPR013783">
    <property type="entry name" value="Ig-like_fold"/>
</dbReference>
<dbReference type="OrthoDB" id="1204817at2"/>
<evidence type="ECO:0000259" key="2">
    <source>
        <dbReference type="Pfam" id="PF01345"/>
    </source>
</evidence>
<dbReference type="EMBL" id="RDQO01000003">
    <property type="protein sequence ID" value="RMX05946.1"/>
    <property type="molecule type" value="Genomic_DNA"/>
</dbReference>
<dbReference type="Pfam" id="PF01345">
    <property type="entry name" value="DUF11"/>
    <property type="match status" value="1"/>
</dbReference>
<dbReference type="InterPro" id="IPR045474">
    <property type="entry name" value="GEVED"/>
</dbReference>
<gene>
    <name evidence="5" type="ORF">D8I35_12435</name>
</gene>
<name>A0A3M6QSD9_9BURK</name>
<keyword evidence="6" id="KW-1185">Reference proteome</keyword>
<feature type="region of interest" description="Disordered" evidence="1">
    <location>
        <begin position="327"/>
        <end position="364"/>
    </location>
</feature>
<dbReference type="InterPro" id="IPR047589">
    <property type="entry name" value="DUF11_rpt"/>
</dbReference>
<dbReference type="InterPro" id="IPR001434">
    <property type="entry name" value="OmcB-like_DUF11"/>
</dbReference>
<proteinExistence type="predicted"/>
<evidence type="ECO:0000259" key="4">
    <source>
        <dbReference type="Pfam" id="PF20009"/>
    </source>
</evidence>
<protein>
    <submittedName>
        <fullName evidence="5">DUF11 domain-containing protein</fullName>
    </submittedName>
</protein>
<sequence>MHVASKRHKDHSEFHGNGHVVSWALLLLTGFMAPTAAVNAAAYANGGSGAYRDEILWLTWGGGTLGVHDQNLGNGSSSSATMAVAASLDLAVTCSLANAGTASNSNNLKSYRPGTYALDSLDNLYYYGAGGSGNQLISGIYTANATKSFRINCFATLGGAAYPIPGVVMADAESMAGNGTGDTMEAPREYVQATADGIWNIVEMYRNPGRTYYARKSSSGSGQTIRFGPGGEASPSAPAAVTFLTFNPSAYAGANLEVGVDVSMKGGGNTAVAVGLLVPKADFGDAPASYGSAGHLIPSLTPVADGLASNGVSVDINQSSFQLGSLQPPSTNFLGSVGPDGESAPQYSADATGDNNNGSAGVNEENAWPSAYVLTVSQANQSLVQSVACNGTGSVAGWIDFDRNGTFDADERAQAACTGGAAALQWTLPNDVQPGDSFVRLRYATDVDQIQSPIGVADDGEVEDHQISVVLQTDLSISKSVVPEQATAGSTVTYTIIAKNNGQVAADGALVQDPAVAGLDCNAAVPLCSATGGAGCPSGTISVNDLRGSGLVVNPFPAGGEVTITLACTLESSTGP</sequence>
<feature type="domain" description="DUF11" evidence="2">
    <location>
        <begin position="474"/>
        <end position="544"/>
    </location>
</feature>
<dbReference type="Pfam" id="PF18651">
    <property type="entry name" value="CshA_NR2"/>
    <property type="match status" value="1"/>
</dbReference>